<comment type="caution">
    <text evidence="1">The sequence shown here is derived from an EMBL/GenBank/DDBJ whole genome shotgun (WGS) entry which is preliminary data.</text>
</comment>
<evidence type="ECO:0000313" key="2">
    <source>
        <dbReference type="Proteomes" id="UP001597145"/>
    </source>
</evidence>
<organism evidence="1 2">
    <name type="scientific">Pseudonocardia aurantiaca</name>
    <dbReference type="NCBI Taxonomy" id="75290"/>
    <lineage>
        <taxon>Bacteria</taxon>
        <taxon>Bacillati</taxon>
        <taxon>Actinomycetota</taxon>
        <taxon>Actinomycetes</taxon>
        <taxon>Pseudonocardiales</taxon>
        <taxon>Pseudonocardiaceae</taxon>
        <taxon>Pseudonocardia</taxon>
    </lineage>
</organism>
<dbReference type="RefSeq" id="WP_343972352.1">
    <property type="nucleotide sequence ID" value="NZ_BAAAJG010000003.1"/>
</dbReference>
<proteinExistence type="predicted"/>
<dbReference type="EMBL" id="JBHUCP010000001">
    <property type="protein sequence ID" value="MFD1528126.1"/>
    <property type="molecule type" value="Genomic_DNA"/>
</dbReference>
<sequence>MGGVEDLVLGREPLINQLEQVLLRAAAQGQPRFVEEQDELLRDGVACRPASKIRRRVVKSGIQSGESGFVMA</sequence>
<gene>
    <name evidence="1" type="ORF">ACFSCY_01580</name>
</gene>
<evidence type="ECO:0000313" key="1">
    <source>
        <dbReference type="EMBL" id="MFD1528126.1"/>
    </source>
</evidence>
<name>A0ABW4FC48_9PSEU</name>
<keyword evidence="2" id="KW-1185">Reference proteome</keyword>
<accession>A0ABW4FC48</accession>
<dbReference type="Proteomes" id="UP001597145">
    <property type="component" value="Unassembled WGS sequence"/>
</dbReference>
<protein>
    <submittedName>
        <fullName evidence="1">Uncharacterized protein</fullName>
    </submittedName>
</protein>
<reference evidence="2" key="1">
    <citation type="journal article" date="2019" name="Int. J. Syst. Evol. Microbiol.">
        <title>The Global Catalogue of Microorganisms (GCM) 10K type strain sequencing project: providing services to taxonomists for standard genome sequencing and annotation.</title>
        <authorList>
            <consortium name="The Broad Institute Genomics Platform"/>
            <consortium name="The Broad Institute Genome Sequencing Center for Infectious Disease"/>
            <person name="Wu L."/>
            <person name="Ma J."/>
        </authorList>
    </citation>
    <scope>NUCLEOTIDE SEQUENCE [LARGE SCALE GENOMIC DNA]</scope>
    <source>
        <strain evidence="2">JCM 12165</strain>
    </source>
</reference>